<protein>
    <submittedName>
        <fullName evidence="7">Na(+)/H(+) antiporter NhaA</fullName>
    </submittedName>
</protein>
<feature type="transmembrane region" description="Helical" evidence="6">
    <location>
        <begin position="374"/>
        <end position="393"/>
    </location>
</feature>
<keyword evidence="2" id="KW-1003">Cell membrane</keyword>
<feature type="transmembrane region" description="Helical" evidence="6">
    <location>
        <begin position="277"/>
        <end position="298"/>
    </location>
</feature>
<dbReference type="PANTHER" id="PTHR30341:SF0">
    <property type="entry name" value="NA(+)_H(+) ANTIPORTER NHAA"/>
    <property type="match status" value="1"/>
</dbReference>
<keyword evidence="5 6" id="KW-0472">Membrane</keyword>
<keyword evidence="8" id="KW-1185">Reference proteome</keyword>
<dbReference type="EMBL" id="CASHTH010000258">
    <property type="protein sequence ID" value="CAI7995789.1"/>
    <property type="molecule type" value="Genomic_DNA"/>
</dbReference>
<evidence type="ECO:0000256" key="5">
    <source>
        <dbReference type="ARBA" id="ARBA00023136"/>
    </source>
</evidence>
<feature type="transmembrane region" description="Helical" evidence="6">
    <location>
        <begin position="160"/>
        <end position="182"/>
    </location>
</feature>
<dbReference type="InterPro" id="IPR023171">
    <property type="entry name" value="Na/H_antiporter_dom_sf"/>
</dbReference>
<evidence type="ECO:0000256" key="6">
    <source>
        <dbReference type="SAM" id="Phobius"/>
    </source>
</evidence>
<dbReference type="Pfam" id="PF06965">
    <property type="entry name" value="Na_H_antiport_1"/>
    <property type="match status" value="1"/>
</dbReference>
<reference evidence="7" key="1">
    <citation type="submission" date="2023-03" db="EMBL/GenBank/DDBJ databases">
        <authorList>
            <person name="Steffen K."/>
            <person name="Cardenas P."/>
        </authorList>
    </citation>
    <scope>NUCLEOTIDE SEQUENCE</scope>
</reference>
<comment type="caution">
    <text evidence="7">The sequence shown here is derived from an EMBL/GenBank/DDBJ whole genome shotgun (WGS) entry which is preliminary data.</text>
</comment>
<feature type="transmembrane region" description="Helical" evidence="6">
    <location>
        <begin position="57"/>
        <end position="75"/>
    </location>
</feature>
<evidence type="ECO:0000313" key="8">
    <source>
        <dbReference type="Proteomes" id="UP001174909"/>
    </source>
</evidence>
<evidence type="ECO:0000256" key="1">
    <source>
        <dbReference type="ARBA" id="ARBA00004429"/>
    </source>
</evidence>
<proteinExistence type="predicted"/>
<evidence type="ECO:0000256" key="3">
    <source>
        <dbReference type="ARBA" id="ARBA00022692"/>
    </source>
</evidence>
<evidence type="ECO:0000256" key="2">
    <source>
        <dbReference type="ARBA" id="ARBA00022475"/>
    </source>
</evidence>
<feature type="transmembrane region" description="Helical" evidence="6">
    <location>
        <begin position="340"/>
        <end position="362"/>
    </location>
</feature>
<keyword evidence="4 6" id="KW-1133">Transmembrane helix</keyword>
<dbReference type="Gene3D" id="1.20.1530.10">
    <property type="entry name" value="Na+/H+ antiporter like domain"/>
    <property type="match status" value="1"/>
</dbReference>
<dbReference type="Proteomes" id="UP001174909">
    <property type="component" value="Unassembled WGS sequence"/>
</dbReference>
<gene>
    <name evidence="7" type="ORF">GBAR_LOCUS1755</name>
</gene>
<dbReference type="AlphaFoldDB" id="A0AA35QXZ8"/>
<dbReference type="GO" id="GO:0006885">
    <property type="term" value="P:regulation of pH"/>
    <property type="evidence" value="ECO:0007669"/>
    <property type="project" value="InterPro"/>
</dbReference>
<feature type="transmembrane region" description="Helical" evidence="6">
    <location>
        <begin position="304"/>
        <end position="328"/>
    </location>
</feature>
<keyword evidence="3 6" id="KW-0812">Transmembrane</keyword>
<feature type="transmembrane region" description="Helical" evidence="6">
    <location>
        <begin position="188"/>
        <end position="207"/>
    </location>
</feature>
<feature type="transmembrane region" description="Helical" evidence="6">
    <location>
        <begin position="18"/>
        <end position="37"/>
    </location>
</feature>
<evidence type="ECO:0000313" key="7">
    <source>
        <dbReference type="EMBL" id="CAI7995789.1"/>
    </source>
</evidence>
<dbReference type="GO" id="GO:0015385">
    <property type="term" value="F:sodium:proton antiporter activity"/>
    <property type="evidence" value="ECO:0007669"/>
    <property type="project" value="TreeGrafter"/>
</dbReference>
<feature type="transmembrane region" description="Helical" evidence="6">
    <location>
        <begin position="96"/>
        <end position="121"/>
    </location>
</feature>
<accession>A0AA35QXZ8</accession>
<name>A0AA35QXZ8_GEOBA</name>
<evidence type="ECO:0000256" key="4">
    <source>
        <dbReference type="ARBA" id="ARBA00022989"/>
    </source>
</evidence>
<dbReference type="PANTHER" id="PTHR30341">
    <property type="entry name" value="SODIUM ION/PROTON ANTIPORTER NHAA-RELATED"/>
    <property type="match status" value="1"/>
</dbReference>
<feature type="transmembrane region" description="Helical" evidence="6">
    <location>
        <begin position="133"/>
        <end position="153"/>
    </location>
</feature>
<dbReference type="GO" id="GO:0005886">
    <property type="term" value="C:plasma membrane"/>
    <property type="evidence" value="ECO:0007669"/>
    <property type="project" value="UniProtKB-SubCell"/>
</dbReference>
<comment type="subcellular location">
    <subcellularLocation>
        <location evidence="1">Cell inner membrane</location>
        <topology evidence="1">Multi-pass membrane protein</topology>
    </subcellularLocation>
</comment>
<dbReference type="InterPro" id="IPR004670">
    <property type="entry name" value="NhaA"/>
</dbReference>
<organism evidence="7 8">
    <name type="scientific">Geodia barretti</name>
    <name type="common">Barrett's horny sponge</name>
    <dbReference type="NCBI Taxonomy" id="519541"/>
    <lineage>
        <taxon>Eukaryota</taxon>
        <taxon>Metazoa</taxon>
        <taxon>Porifera</taxon>
        <taxon>Demospongiae</taxon>
        <taxon>Heteroscleromorpha</taxon>
        <taxon>Tetractinellida</taxon>
        <taxon>Astrophorina</taxon>
        <taxon>Geodiidae</taxon>
        <taxon>Geodia</taxon>
    </lineage>
</organism>
<sequence>MHAESTNHVHPIIRATNLLQEFSVPLIAGVVLGLLAANTNPHLYETCKHAAVLGHELTLHFIINGMFMCLFFGVATKEITQSTLPGGVLNPLRRAINPIVGTFGGVLGPAALYLALTWVFYGGTENFGAVANGWAIPTATDIALAWLAARLIFGASHPAVNFLLLLAVGDDAIGLGIIAIFYPDPNHPVQPIWLLLVVGGMASAYIIRRFRIRWWPVYILVGGTLSWVGLAKAGVEPALALVPIVPFLPHSGHAQGLFEEEVFGLSVLDQFEHQLKLFVDVGLFFFAFANAGVAFSSVGLVTMMVLVSLIVGKAIGVTLFSWAASLVGFPLPDGMGVRHLLVAGIIAGLGLTVALFVAAKAFPDGSPFQDPGKMGAVLSIASALVAFIIGWALKVRGRTSATETAGEIGETDRQSTAADG</sequence>